<accession>A0AAV4MKH8</accession>
<dbReference type="AlphaFoldDB" id="A0AAV4MKH8"/>
<organism evidence="1 2">
    <name type="scientific">Caerostris extrusa</name>
    <name type="common">Bark spider</name>
    <name type="synonym">Caerostris bankana</name>
    <dbReference type="NCBI Taxonomy" id="172846"/>
    <lineage>
        <taxon>Eukaryota</taxon>
        <taxon>Metazoa</taxon>
        <taxon>Ecdysozoa</taxon>
        <taxon>Arthropoda</taxon>
        <taxon>Chelicerata</taxon>
        <taxon>Arachnida</taxon>
        <taxon>Araneae</taxon>
        <taxon>Araneomorphae</taxon>
        <taxon>Entelegynae</taxon>
        <taxon>Araneoidea</taxon>
        <taxon>Araneidae</taxon>
        <taxon>Caerostris</taxon>
    </lineage>
</organism>
<protein>
    <submittedName>
        <fullName evidence="1">Uncharacterized protein</fullName>
    </submittedName>
</protein>
<dbReference type="Proteomes" id="UP001054945">
    <property type="component" value="Unassembled WGS sequence"/>
</dbReference>
<name>A0AAV4MKH8_CAEEX</name>
<evidence type="ECO:0000313" key="1">
    <source>
        <dbReference type="EMBL" id="GIX72516.1"/>
    </source>
</evidence>
<reference evidence="1 2" key="1">
    <citation type="submission" date="2021-06" db="EMBL/GenBank/DDBJ databases">
        <title>Caerostris extrusa draft genome.</title>
        <authorList>
            <person name="Kono N."/>
            <person name="Arakawa K."/>
        </authorList>
    </citation>
    <scope>NUCLEOTIDE SEQUENCE [LARGE SCALE GENOMIC DNA]</scope>
</reference>
<sequence>MSRLEPSLITLSNRSTDVNKCQHKKSLSLTPQEKLINYRLVPKRVWARIALNSTYTFEETGYIPHSGYVIVLTVQKELIIPVYQDPIEQKLALLEKITD</sequence>
<gene>
    <name evidence="1" type="ORF">CEXT_442351</name>
</gene>
<evidence type="ECO:0000313" key="2">
    <source>
        <dbReference type="Proteomes" id="UP001054945"/>
    </source>
</evidence>
<dbReference type="EMBL" id="BPLR01019855">
    <property type="protein sequence ID" value="GIX72516.1"/>
    <property type="molecule type" value="Genomic_DNA"/>
</dbReference>
<keyword evidence="2" id="KW-1185">Reference proteome</keyword>
<comment type="caution">
    <text evidence="1">The sequence shown here is derived from an EMBL/GenBank/DDBJ whole genome shotgun (WGS) entry which is preliminary data.</text>
</comment>
<proteinExistence type="predicted"/>